<evidence type="ECO:0000313" key="2">
    <source>
        <dbReference type="EMBL" id="OWK40215.1"/>
    </source>
</evidence>
<dbReference type="EMBL" id="NIDE01000008">
    <property type="protein sequence ID" value="OWK40215.1"/>
    <property type="molecule type" value="Genomic_DNA"/>
</dbReference>
<dbReference type="RefSeq" id="WP_088256174.1">
    <property type="nucleotide sequence ID" value="NZ_NIDE01000008.1"/>
</dbReference>
<gene>
    <name evidence="2" type="ORF">FRUB_05134</name>
</gene>
<dbReference type="Proteomes" id="UP000214646">
    <property type="component" value="Unassembled WGS sequence"/>
</dbReference>
<organism evidence="2 3">
    <name type="scientific">Fimbriiglobus ruber</name>
    <dbReference type="NCBI Taxonomy" id="1908690"/>
    <lineage>
        <taxon>Bacteria</taxon>
        <taxon>Pseudomonadati</taxon>
        <taxon>Planctomycetota</taxon>
        <taxon>Planctomycetia</taxon>
        <taxon>Gemmatales</taxon>
        <taxon>Gemmataceae</taxon>
        <taxon>Fimbriiglobus</taxon>
    </lineage>
</organism>
<protein>
    <submittedName>
        <fullName evidence="2">Uncharacterized protein</fullName>
    </submittedName>
</protein>
<evidence type="ECO:0000313" key="3">
    <source>
        <dbReference type="Proteomes" id="UP000214646"/>
    </source>
</evidence>
<reference evidence="3" key="1">
    <citation type="submission" date="2017-06" db="EMBL/GenBank/DDBJ databases">
        <title>Genome analysis of Fimbriiglobus ruber SP5, the first member of the order Planctomycetales with confirmed chitinolytic capability.</title>
        <authorList>
            <person name="Ravin N.V."/>
            <person name="Rakitin A.L."/>
            <person name="Ivanova A.A."/>
            <person name="Beletsky A.V."/>
            <person name="Kulichevskaya I.S."/>
            <person name="Mardanov A.V."/>
            <person name="Dedysh S.N."/>
        </authorList>
    </citation>
    <scope>NUCLEOTIDE SEQUENCE [LARGE SCALE GENOMIC DNA]</scope>
    <source>
        <strain evidence="3">SP5</strain>
    </source>
</reference>
<evidence type="ECO:0000256" key="1">
    <source>
        <dbReference type="SAM" id="MobiDB-lite"/>
    </source>
</evidence>
<accession>A0A225DUZ0</accession>
<dbReference type="AlphaFoldDB" id="A0A225DUZ0"/>
<name>A0A225DUZ0_9BACT</name>
<proteinExistence type="predicted"/>
<feature type="region of interest" description="Disordered" evidence="1">
    <location>
        <begin position="1"/>
        <end position="20"/>
    </location>
</feature>
<sequence>MIKQMAMLTKQTGEKKETTLAGQPAFEVEYEALDLNAKQPKDKNQQKPLSLMRFVTINGTSYAVMIANRGPGLPPADQVTAFFDSFEVLKK</sequence>
<keyword evidence="3" id="KW-1185">Reference proteome</keyword>
<comment type="caution">
    <text evidence="2">The sequence shown here is derived from an EMBL/GenBank/DDBJ whole genome shotgun (WGS) entry which is preliminary data.</text>
</comment>